<organism evidence="2 3">
    <name type="scientific">Pseudoalteromonas rubra</name>
    <dbReference type="NCBI Taxonomy" id="43658"/>
    <lineage>
        <taxon>Bacteria</taxon>
        <taxon>Pseudomonadati</taxon>
        <taxon>Pseudomonadota</taxon>
        <taxon>Gammaproteobacteria</taxon>
        <taxon>Alteromonadales</taxon>
        <taxon>Pseudoalteromonadaceae</taxon>
        <taxon>Pseudoalteromonas</taxon>
    </lineage>
</organism>
<dbReference type="Pfam" id="PF26115">
    <property type="entry name" value="PDDEXK_GAPS4"/>
    <property type="match status" value="1"/>
</dbReference>
<name>A0A5S3UT45_9GAMM</name>
<evidence type="ECO:0000313" key="3">
    <source>
        <dbReference type="Proteomes" id="UP000305729"/>
    </source>
</evidence>
<dbReference type="InterPro" id="IPR058873">
    <property type="entry name" value="PDDEXK_GAPS4"/>
</dbReference>
<evidence type="ECO:0000313" key="2">
    <source>
        <dbReference type="EMBL" id="QPB82759.1"/>
    </source>
</evidence>
<gene>
    <name evidence="2" type="ORF">CWC22_007020</name>
</gene>
<dbReference type="Proteomes" id="UP000305729">
    <property type="component" value="Chromosome 1"/>
</dbReference>
<dbReference type="RefSeq" id="WP_138538999.1">
    <property type="nucleotide sequence ID" value="NZ_CP045429.1"/>
</dbReference>
<protein>
    <recommendedName>
        <fullName evidence="1">GAPS4 PD-(D/E)XK nuclease domain-containing protein</fullName>
    </recommendedName>
</protein>
<proteinExistence type="predicted"/>
<reference evidence="2 3" key="1">
    <citation type="submission" date="2019-10" db="EMBL/GenBank/DDBJ databases">
        <title>Pseudoalteromonas rubra S4059.</title>
        <authorList>
            <person name="Paulsen S."/>
            <person name="Wang X."/>
        </authorList>
    </citation>
    <scope>NUCLEOTIDE SEQUENCE [LARGE SCALE GENOMIC DNA]</scope>
    <source>
        <strain evidence="2 3">S4059</strain>
    </source>
</reference>
<accession>A0A5S3UT45</accession>
<feature type="domain" description="GAPS4 PD-(D/E)XK nuclease" evidence="1">
    <location>
        <begin position="1"/>
        <end position="172"/>
    </location>
</feature>
<evidence type="ECO:0000259" key="1">
    <source>
        <dbReference type="Pfam" id="PF26115"/>
    </source>
</evidence>
<sequence length="317" mass="36691">MGELSRKIGEKGEKLVSEFLTIIGWDNFLDDESISCHFPEKHKRASAKKNRTTHGIDVFHSFRSQLQDYTLENIVLSVKYTNDPYPANPSSKFKEHLKDLAQTVECFMKSDLRSSNNEDYEMSGINKASDVGVLFWLSNHKESDQDVISKIANINLDKSLNFSTVHVVDNSRAAFIYDSVNYIRNNYRNYECYFHYAFSSSNFKDPDIDKYGSIMPVEYLTSNLLPFRIIDKQTKKVSFCLSSREDFSEEAINRLLYLASDVSQDFTGDFIFLFPEYDPLKHDPILKRAKRLKKDTKSSLNVVVKSYSSDFRNLINE</sequence>
<dbReference type="AlphaFoldDB" id="A0A5S3UT45"/>
<dbReference type="EMBL" id="CP045429">
    <property type="protein sequence ID" value="QPB82759.1"/>
    <property type="molecule type" value="Genomic_DNA"/>
</dbReference>